<evidence type="ECO:0000313" key="1">
    <source>
        <dbReference type="EMBL" id="KAL1518798.1"/>
    </source>
</evidence>
<name>A0AB34JCT3_PRYPA</name>
<protein>
    <submittedName>
        <fullName evidence="1">Uncharacterized protein</fullName>
    </submittedName>
</protein>
<dbReference type="Pfam" id="PF10504">
    <property type="entry name" value="DUF2452"/>
    <property type="match status" value="1"/>
</dbReference>
<gene>
    <name evidence="1" type="ORF">AB1Y20_003078</name>
</gene>
<dbReference type="InterPro" id="IPR019534">
    <property type="entry name" value="DUF2452"/>
</dbReference>
<proteinExistence type="predicted"/>
<dbReference type="EMBL" id="JBGBPQ010000010">
    <property type="protein sequence ID" value="KAL1518798.1"/>
    <property type="molecule type" value="Genomic_DNA"/>
</dbReference>
<reference evidence="1 2" key="1">
    <citation type="journal article" date="2024" name="Science">
        <title>Giant polyketide synthase enzymes in the biosynthesis of giant marine polyether toxins.</title>
        <authorList>
            <person name="Fallon T.R."/>
            <person name="Shende V.V."/>
            <person name="Wierzbicki I.H."/>
            <person name="Pendleton A.L."/>
            <person name="Watervoot N.F."/>
            <person name="Auber R.P."/>
            <person name="Gonzalez D.J."/>
            <person name="Wisecaver J.H."/>
            <person name="Moore B.S."/>
        </authorList>
    </citation>
    <scope>NUCLEOTIDE SEQUENCE [LARGE SCALE GENOMIC DNA]</scope>
    <source>
        <strain evidence="1 2">12B1</strain>
    </source>
</reference>
<evidence type="ECO:0000313" key="2">
    <source>
        <dbReference type="Proteomes" id="UP001515480"/>
    </source>
</evidence>
<accession>A0AB34JCT3</accession>
<dbReference type="Proteomes" id="UP001515480">
    <property type="component" value="Unassembled WGS sequence"/>
</dbReference>
<organism evidence="1 2">
    <name type="scientific">Prymnesium parvum</name>
    <name type="common">Toxic golden alga</name>
    <dbReference type="NCBI Taxonomy" id="97485"/>
    <lineage>
        <taxon>Eukaryota</taxon>
        <taxon>Haptista</taxon>
        <taxon>Haptophyta</taxon>
        <taxon>Prymnesiophyceae</taxon>
        <taxon>Prymnesiales</taxon>
        <taxon>Prymnesiaceae</taxon>
        <taxon>Prymnesium</taxon>
    </lineage>
</organism>
<keyword evidence="2" id="KW-1185">Reference proteome</keyword>
<dbReference type="AlphaFoldDB" id="A0AB34JCT3"/>
<sequence>MAVSNCNKEVATRLFRMLAISEASVDAVKRDHASYAKLSLLTQQASLLQRQAEQVVQKSCLCAAAADGELRTAKIESCSPVALECSDGAMQLLSKLPVSQKAMDLITRDQASCAKLSLLSEQVGLLKQQAQQVIEEAELNRRLVEVSASSVCRLVPGTVYYHYTQHGREVVSRVADDEWANYEKFHGKYLYDFDFAFRKLEDPEVELGQACAPMLSCFAPTASISPKTVDECHTSPEPRVTGVPINRPKPICGVLSRW</sequence>
<comment type="caution">
    <text evidence="1">The sequence shown here is derived from an EMBL/GenBank/DDBJ whole genome shotgun (WGS) entry which is preliminary data.</text>
</comment>